<feature type="signal peptide" evidence="1">
    <location>
        <begin position="1"/>
        <end position="18"/>
    </location>
</feature>
<dbReference type="InterPro" id="IPR058087">
    <property type="entry name" value="XAC2610_dom"/>
</dbReference>
<keyword evidence="1" id="KW-0732">Signal</keyword>
<proteinExistence type="predicted"/>
<dbReference type="STRING" id="267212.GCA_001063965_01812"/>
<evidence type="ECO:0000256" key="1">
    <source>
        <dbReference type="SAM" id="SignalP"/>
    </source>
</evidence>
<dbReference type="InterPro" id="IPR028994">
    <property type="entry name" value="Integrin_alpha_N"/>
</dbReference>
<evidence type="ECO:0000313" key="2">
    <source>
        <dbReference type="EMBL" id="EGF08645.1"/>
    </source>
</evidence>
<dbReference type="AlphaFoldDB" id="F2BFF5"/>
<keyword evidence="3" id="KW-1185">Reference proteome</keyword>
<sequence>MKRLLPALLLSAAAHTFAADTLRAIPAQAPAGFPFAVETQILSENTYQVKITDRKTGKAQIIEDIVIFPGYIQGNTGSPVDIRDYNGDGHPDIAVRVIGGYTLPADDLYLFNPATRQFEPVPEGKDFAHTGSVEIIRKGCVRIDYKNSARDYSQDDYCWKNGGWQLQRPNNAKAHKAAKARHK</sequence>
<gene>
    <name evidence="2" type="ORF">HMPREF9123_2462</name>
</gene>
<dbReference type="RefSeq" id="WP_007343467.1">
    <property type="nucleotide sequence ID" value="NZ_GL878494.1"/>
</dbReference>
<name>F2BFF5_9NEIS</name>
<dbReference type="SUPFAM" id="SSF69318">
    <property type="entry name" value="Integrin alpha N-terminal domain"/>
    <property type="match status" value="1"/>
</dbReference>
<feature type="chain" id="PRO_5003274208" description="FG-GAP repeat protein" evidence="1">
    <location>
        <begin position="19"/>
        <end position="183"/>
    </location>
</feature>
<organism evidence="2 3">
    <name type="scientific">Neisseria bacilliformis ATCC BAA-1200</name>
    <dbReference type="NCBI Taxonomy" id="888742"/>
    <lineage>
        <taxon>Bacteria</taxon>
        <taxon>Pseudomonadati</taxon>
        <taxon>Pseudomonadota</taxon>
        <taxon>Betaproteobacteria</taxon>
        <taxon>Neisseriales</taxon>
        <taxon>Neisseriaceae</taxon>
        <taxon>Neisseria</taxon>
    </lineage>
</organism>
<reference evidence="2 3" key="1">
    <citation type="submission" date="2011-02" db="EMBL/GenBank/DDBJ databases">
        <authorList>
            <person name="Muzny D."/>
            <person name="Qin X."/>
            <person name="Deng J."/>
            <person name="Jiang H."/>
            <person name="Liu Y."/>
            <person name="Qu J."/>
            <person name="Song X.-Z."/>
            <person name="Zhang L."/>
            <person name="Thornton R."/>
            <person name="Coyle M."/>
            <person name="Francisco L."/>
            <person name="Jackson L."/>
            <person name="Javaid M."/>
            <person name="Korchina V."/>
            <person name="Kovar C."/>
            <person name="Mata R."/>
            <person name="Mathew T."/>
            <person name="Ngo R."/>
            <person name="Nguyen L."/>
            <person name="Nguyen N."/>
            <person name="Okwuonu G."/>
            <person name="Ongeri F."/>
            <person name="Pham C."/>
            <person name="Simmons D."/>
            <person name="Wilczek-Boney K."/>
            <person name="Hale W."/>
            <person name="Jakkamsetti A."/>
            <person name="Pham P."/>
            <person name="Ruth R."/>
            <person name="San Lucas F."/>
            <person name="Warren J."/>
            <person name="Zhang J."/>
            <person name="Zhao Z."/>
            <person name="Zhou C."/>
            <person name="Zhu D."/>
            <person name="Lee S."/>
            <person name="Bess C."/>
            <person name="Blankenburg K."/>
            <person name="Forbes L."/>
            <person name="Fu Q."/>
            <person name="Gubbala S."/>
            <person name="Hirani K."/>
            <person name="Jayaseelan J.C."/>
            <person name="Lara F."/>
            <person name="Munidasa M."/>
            <person name="Palculict T."/>
            <person name="Patil S."/>
            <person name="Pu L.-L."/>
            <person name="Saada N."/>
            <person name="Tang L."/>
            <person name="Weissenberger G."/>
            <person name="Zhu Y."/>
            <person name="Hemphill L."/>
            <person name="Shang Y."/>
            <person name="Youmans B."/>
            <person name="Ayvaz T."/>
            <person name="Ross M."/>
            <person name="Santibanez J."/>
            <person name="Aqrawi P."/>
            <person name="Gross S."/>
            <person name="Joshi V."/>
            <person name="Fowler G."/>
            <person name="Nazareth L."/>
            <person name="Reid J."/>
            <person name="Worley K."/>
            <person name="Petrosino J."/>
            <person name="Highlander S."/>
            <person name="Gibbs R."/>
        </authorList>
    </citation>
    <scope>NUCLEOTIDE SEQUENCE [LARGE SCALE GENOMIC DNA]</scope>
    <source>
        <strain evidence="2 3">ATCC BAA-1200</strain>
    </source>
</reference>
<dbReference type="Proteomes" id="UP000004105">
    <property type="component" value="Unassembled WGS sequence"/>
</dbReference>
<dbReference type="NCBIfam" id="NF047539">
    <property type="entry name" value="XAC2610_fam"/>
    <property type="match status" value="1"/>
</dbReference>
<protein>
    <recommendedName>
        <fullName evidence="4">FG-GAP repeat protein</fullName>
    </recommendedName>
</protein>
<evidence type="ECO:0008006" key="4">
    <source>
        <dbReference type="Google" id="ProtNLM"/>
    </source>
</evidence>
<accession>F2BFF5</accession>
<dbReference type="OrthoDB" id="8431028at2"/>
<dbReference type="HOGENOM" id="CLU_1453007_0_0_4"/>
<dbReference type="EMBL" id="AFAY01000049">
    <property type="protein sequence ID" value="EGF08645.1"/>
    <property type="molecule type" value="Genomic_DNA"/>
</dbReference>
<evidence type="ECO:0000313" key="3">
    <source>
        <dbReference type="Proteomes" id="UP000004105"/>
    </source>
</evidence>
<comment type="caution">
    <text evidence="2">The sequence shown here is derived from an EMBL/GenBank/DDBJ whole genome shotgun (WGS) entry which is preliminary data.</text>
</comment>